<keyword evidence="3 7" id="KW-0378">Hydrolase</keyword>
<keyword evidence="5" id="KW-0732">Signal</keyword>
<dbReference type="PROSITE" id="PS50106">
    <property type="entry name" value="PDZ"/>
    <property type="match status" value="1"/>
</dbReference>
<dbReference type="GO" id="GO:0006508">
    <property type="term" value="P:proteolysis"/>
    <property type="evidence" value="ECO:0007669"/>
    <property type="project" value="UniProtKB-KW"/>
</dbReference>
<reference evidence="7 8" key="1">
    <citation type="submission" date="2019-02" db="EMBL/GenBank/DDBJ databases">
        <title>Deep-cultivation of Planctomycetes and their phenomic and genomic characterization uncovers novel biology.</title>
        <authorList>
            <person name="Wiegand S."/>
            <person name="Jogler M."/>
            <person name="Boedeker C."/>
            <person name="Pinto D."/>
            <person name="Vollmers J."/>
            <person name="Rivas-Marin E."/>
            <person name="Kohn T."/>
            <person name="Peeters S.H."/>
            <person name="Heuer A."/>
            <person name="Rast P."/>
            <person name="Oberbeckmann S."/>
            <person name="Bunk B."/>
            <person name="Jeske O."/>
            <person name="Meyerdierks A."/>
            <person name="Storesund J.E."/>
            <person name="Kallscheuer N."/>
            <person name="Luecker S."/>
            <person name="Lage O.M."/>
            <person name="Pohl T."/>
            <person name="Merkel B.J."/>
            <person name="Hornburger P."/>
            <person name="Mueller R.-W."/>
            <person name="Bruemmer F."/>
            <person name="Labrenz M."/>
            <person name="Spormann A.M."/>
            <person name="Op den Camp H."/>
            <person name="Overmann J."/>
            <person name="Amann R."/>
            <person name="Jetten M.S.M."/>
            <person name="Mascher T."/>
            <person name="Medema M.H."/>
            <person name="Devos D.P."/>
            <person name="Kaster A.-K."/>
            <person name="Ovreas L."/>
            <person name="Rohde M."/>
            <person name="Galperin M.Y."/>
            <person name="Jogler C."/>
        </authorList>
    </citation>
    <scope>NUCLEOTIDE SEQUENCE [LARGE SCALE GENOMIC DNA]</scope>
    <source>
        <strain evidence="7 8">SV_7m_r</strain>
    </source>
</reference>
<comment type="similarity">
    <text evidence="1">Belongs to the peptidase S1C family.</text>
</comment>
<sequence length="650" mass="70640" precursor="true">MHFLHWVRHCFVLLAAFATLPDSTVFADLDAQNLQSRIFSTIELVQPAVVSLGQRGGSFSGVIVSKEGHVLSAGHAVRPGSRYQVTLPDGRQLTAVGKGSNPRVDCALLKITGDVDDLPFVEMGESKSLVRNQPCLSISFPGGQGTRGVPFVRFGRIVGTSRGDGMFQSSALMEPGDSGGALFDLQGRVIGIHSRIGRSMERNYEVPVDSFKKYWNELNREKTFTEIGPPVPKLGFNGSGLADGAGVEVFKVFDDTLAAKHGMKAKDVILSVYDKKTVSIDALRKALIAARDEGADTIVVTVLREEKKLDLSMPFEVEREAAPKVELPVYSKKAFAKPTPIGELASLPKQFQDLESKLDDGCVQVVSKLSDNEDVTILATLIQDTDFMVSKSSMVHQDPTTKLSGKQVKLKIVARDSKNDLVLLQAPKPHQTGVELTDSSDNDSSDSDSSAKGYRAGLFLLTPDPAGQGVVSIVSRKTFQSQKQQSRGYLGVMPEDYKDKAGAILRQVTKDGAAEKAGLEVGDVVTKMNDQRIRTHMEMRNFLGTVDPNDTIVAVILRGEEELKKTIRLGVFPSSSRHAADQMEKSGRRDGFAKVVSHDAVLEPTDCGGPLFDLDGNFLGVNIARNSRVRSYAVTPSIVRQLVDEHTSKK</sequence>
<organism evidence="7 8">
    <name type="scientific">Stieleria bergensis</name>
    <dbReference type="NCBI Taxonomy" id="2528025"/>
    <lineage>
        <taxon>Bacteria</taxon>
        <taxon>Pseudomonadati</taxon>
        <taxon>Planctomycetota</taxon>
        <taxon>Planctomycetia</taxon>
        <taxon>Pirellulales</taxon>
        <taxon>Pirellulaceae</taxon>
        <taxon>Stieleria</taxon>
    </lineage>
</organism>
<dbReference type="Gene3D" id="2.40.10.10">
    <property type="entry name" value="Trypsin-like serine proteases"/>
    <property type="match status" value="1"/>
</dbReference>
<dbReference type="InterPro" id="IPR001940">
    <property type="entry name" value="Peptidase_S1C"/>
</dbReference>
<evidence type="ECO:0000256" key="1">
    <source>
        <dbReference type="ARBA" id="ARBA00010541"/>
    </source>
</evidence>
<dbReference type="InterPro" id="IPR043504">
    <property type="entry name" value="Peptidase_S1_PA_chymotrypsin"/>
</dbReference>
<evidence type="ECO:0000313" key="7">
    <source>
        <dbReference type="EMBL" id="QDT62570.1"/>
    </source>
</evidence>
<evidence type="ECO:0000313" key="8">
    <source>
        <dbReference type="Proteomes" id="UP000315003"/>
    </source>
</evidence>
<gene>
    <name evidence="7" type="primary">mucD_3</name>
    <name evidence="7" type="ORF">SV7mr_51200</name>
</gene>
<feature type="region of interest" description="Disordered" evidence="4">
    <location>
        <begin position="426"/>
        <end position="450"/>
    </location>
</feature>
<dbReference type="GO" id="GO:0004252">
    <property type="term" value="F:serine-type endopeptidase activity"/>
    <property type="evidence" value="ECO:0007669"/>
    <property type="project" value="InterPro"/>
</dbReference>
<keyword evidence="2 7" id="KW-0645">Protease</keyword>
<dbReference type="Gene3D" id="2.30.42.10">
    <property type="match status" value="2"/>
</dbReference>
<dbReference type="EMBL" id="CP036272">
    <property type="protein sequence ID" value="QDT62570.1"/>
    <property type="molecule type" value="Genomic_DNA"/>
</dbReference>
<dbReference type="PANTHER" id="PTHR43343:SF3">
    <property type="entry name" value="PROTEASE DO-LIKE 8, CHLOROPLASTIC"/>
    <property type="match status" value="1"/>
</dbReference>
<feature type="domain" description="PDZ" evidence="6">
    <location>
        <begin position="478"/>
        <end position="543"/>
    </location>
</feature>
<feature type="signal peptide" evidence="5">
    <location>
        <begin position="1"/>
        <end position="27"/>
    </location>
</feature>
<dbReference type="EC" id="3.4.21.107" evidence="7"/>
<evidence type="ECO:0000256" key="2">
    <source>
        <dbReference type="ARBA" id="ARBA00022670"/>
    </source>
</evidence>
<dbReference type="SMART" id="SM00228">
    <property type="entry name" value="PDZ"/>
    <property type="match status" value="2"/>
</dbReference>
<dbReference type="Gene3D" id="2.40.10.120">
    <property type="match status" value="1"/>
</dbReference>
<dbReference type="InterPro" id="IPR009003">
    <property type="entry name" value="Peptidase_S1_PA"/>
</dbReference>
<dbReference type="Proteomes" id="UP000315003">
    <property type="component" value="Chromosome"/>
</dbReference>
<dbReference type="SUPFAM" id="SSF50156">
    <property type="entry name" value="PDZ domain-like"/>
    <property type="match status" value="2"/>
</dbReference>
<dbReference type="RefSeq" id="WP_145277412.1">
    <property type="nucleotide sequence ID" value="NZ_CP036272.1"/>
</dbReference>
<dbReference type="InterPro" id="IPR036034">
    <property type="entry name" value="PDZ_sf"/>
</dbReference>
<dbReference type="Pfam" id="PF13365">
    <property type="entry name" value="Trypsin_2"/>
    <property type="match status" value="1"/>
</dbReference>
<evidence type="ECO:0000256" key="4">
    <source>
        <dbReference type="SAM" id="MobiDB-lite"/>
    </source>
</evidence>
<evidence type="ECO:0000256" key="5">
    <source>
        <dbReference type="SAM" id="SignalP"/>
    </source>
</evidence>
<dbReference type="PRINTS" id="PR00834">
    <property type="entry name" value="PROTEASES2C"/>
</dbReference>
<dbReference type="OrthoDB" id="268129at2"/>
<keyword evidence="8" id="KW-1185">Reference proteome</keyword>
<evidence type="ECO:0000256" key="3">
    <source>
        <dbReference type="ARBA" id="ARBA00022801"/>
    </source>
</evidence>
<evidence type="ECO:0000259" key="6">
    <source>
        <dbReference type="PROSITE" id="PS50106"/>
    </source>
</evidence>
<proteinExistence type="inferred from homology"/>
<dbReference type="InterPro" id="IPR001478">
    <property type="entry name" value="PDZ"/>
</dbReference>
<dbReference type="PANTHER" id="PTHR43343">
    <property type="entry name" value="PEPTIDASE S12"/>
    <property type="match status" value="1"/>
</dbReference>
<dbReference type="Pfam" id="PF00595">
    <property type="entry name" value="PDZ"/>
    <property type="match status" value="1"/>
</dbReference>
<dbReference type="InterPro" id="IPR051201">
    <property type="entry name" value="Chloro_Bact_Ser_Proteases"/>
</dbReference>
<dbReference type="SUPFAM" id="SSF50494">
    <property type="entry name" value="Trypsin-like serine proteases"/>
    <property type="match status" value="2"/>
</dbReference>
<protein>
    <submittedName>
        <fullName evidence="7">Putative periplasmic serine endoprotease DegP-like</fullName>
        <ecNumber evidence="7">3.4.21.107</ecNumber>
    </submittedName>
</protein>
<accession>A0A517T2G6</accession>
<dbReference type="AlphaFoldDB" id="A0A517T2G6"/>
<feature type="chain" id="PRO_5021869044" evidence="5">
    <location>
        <begin position="28"/>
        <end position="650"/>
    </location>
</feature>
<name>A0A517T2G6_9BACT</name>